<evidence type="ECO:0000313" key="1">
    <source>
        <dbReference type="EMBL" id="SFB22834.1"/>
    </source>
</evidence>
<evidence type="ECO:0008006" key="3">
    <source>
        <dbReference type="Google" id="ProtNLM"/>
    </source>
</evidence>
<organism evidence="1 2">
    <name type="scientific">Lentibacillus halodurans</name>
    <dbReference type="NCBI Taxonomy" id="237679"/>
    <lineage>
        <taxon>Bacteria</taxon>
        <taxon>Bacillati</taxon>
        <taxon>Bacillota</taxon>
        <taxon>Bacilli</taxon>
        <taxon>Bacillales</taxon>
        <taxon>Bacillaceae</taxon>
        <taxon>Lentibacillus</taxon>
    </lineage>
</organism>
<dbReference type="AlphaFoldDB" id="A0A1I0ZB12"/>
<sequence length="53" mass="6032">MDKNYREFRTGQGVPASGTYTCQSGAKAELSEKDQFPVCPVSNEETYWKHDDE</sequence>
<protein>
    <recommendedName>
        <fullName evidence="3">YjzC-like protein</fullName>
    </recommendedName>
</protein>
<keyword evidence="2" id="KW-1185">Reference proteome</keyword>
<name>A0A1I0ZB12_9BACI</name>
<evidence type="ECO:0000313" key="2">
    <source>
        <dbReference type="Proteomes" id="UP000198642"/>
    </source>
</evidence>
<dbReference type="Proteomes" id="UP000198642">
    <property type="component" value="Unassembled WGS sequence"/>
</dbReference>
<reference evidence="1 2" key="1">
    <citation type="submission" date="2016-10" db="EMBL/GenBank/DDBJ databases">
        <authorList>
            <person name="de Groot N.N."/>
        </authorList>
    </citation>
    <scope>NUCLEOTIDE SEQUENCE [LARGE SCALE GENOMIC DNA]</scope>
    <source>
        <strain evidence="1 2">CGMCC 1.3702</strain>
    </source>
</reference>
<dbReference type="EMBL" id="FOJW01000010">
    <property type="protein sequence ID" value="SFB22834.1"/>
    <property type="molecule type" value="Genomic_DNA"/>
</dbReference>
<accession>A0A1I0ZB12</accession>
<gene>
    <name evidence="1" type="ORF">SAMN04488072_110114</name>
</gene>
<proteinExistence type="predicted"/>
<dbReference type="RefSeq" id="WP_170848259.1">
    <property type="nucleotide sequence ID" value="NZ_FOJW01000010.1"/>
</dbReference>